<keyword evidence="5" id="KW-1185">Reference proteome</keyword>
<dbReference type="Pfam" id="PF13508">
    <property type="entry name" value="Acetyltransf_7"/>
    <property type="match status" value="1"/>
</dbReference>
<evidence type="ECO:0000256" key="1">
    <source>
        <dbReference type="ARBA" id="ARBA00022679"/>
    </source>
</evidence>
<evidence type="ECO:0000259" key="3">
    <source>
        <dbReference type="PROSITE" id="PS51186"/>
    </source>
</evidence>
<dbReference type="PROSITE" id="PS51186">
    <property type="entry name" value="GNAT"/>
    <property type="match status" value="1"/>
</dbReference>
<comment type="caution">
    <text evidence="4">The sequence shown here is derived from an EMBL/GenBank/DDBJ whole genome shotgun (WGS) entry which is preliminary data.</text>
</comment>
<name>A0A846QKW3_9BACT</name>
<dbReference type="Proteomes" id="UP000580856">
    <property type="component" value="Unassembled WGS sequence"/>
</dbReference>
<gene>
    <name evidence="4" type="ORF">GGQ74_000732</name>
</gene>
<dbReference type="SUPFAM" id="SSF55729">
    <property type="entry name" value="Acyl-CoA N-acyltransferases (Nat)"/>
    <property type="match status" value="1"/>
</dbReference>
<dbReference type="RefSeq" id="WP_167940177.1">
    <property type="nucleotide sequence ID" value="NZ_JAATJA010000001.1"/>
</dbReference>
<keyword evidence="4" id="KW-0689">Ribosomal protein</keyword>
<keyword evidence="2" id="KW-0012">Acyltransferase</keyword>
<accession>A0A846QKW3</accession>
<evidence type="ECO:0000313" key="5">
    <source>
        <dbReference type="Proteomes" id="UP000580856"/>
    </source>
</evidence>
<dbReference type="GO" id="GO:0005840">
    <property type="term" value="C:ribosome"/>
    <property type="evidence" value="ECO:0007669"/>
    <property type="project" value="UniProtKB-KW"/>
</dbReference>
<dbReference type="PANTHER" id="PTHR43877:SF2">
    <property type="entry name" value="AMINOALKYLPHOSPHONATE N-ACETYLTRANSFERASE-RELATED"/>
    <property type="match status" value="1"/>
</dbReference>
<feature type="domain" description="N-acetyltransferase" evidence="3">
    <location>
        <begin position="104"/>
        <end position="259"/>
    </location>
</feature>
<sequence length="261" mass="28120">MSLRDDLVCNAADLVRRDEWLARRLGRPAFVVDGCLLSGLDAVAIRSALGALLSMKSVFAWTRILADAAGTACVLRHLGFLPVVTAVTMERRLDEDFPAGSGAISVRMARGEDEEAVRRIARESFTWSRFHRDPFIPRAAADALKEEWAANFFVGSRGDAMVVAEDGGAVVGFALFFCRGSDLVLDLVAVAAQARGAGVAGAMMAHASRELGRFSILRTVTQAENAPAMACYRKAGFRSVAVERVFHYHGGVSVPKEGDEC</sequence>
<dbReference type="AlphaFoldDB" id="A0A846QKW3"/>
<dbReference type="InterPro" id="IPR016181">
    <property type="entry name" value="Acyl_CoA_acyltransferase"/>
</dbReference>
<protein>
    <submittedName>
        <fullName evidence="4">Ribosomal protein S18 acetylase RimI-like enzyme</fullName>
    </submittedName>
</protein>
<reference evidence="4 5" key="1">
    <citation type="submission" date="2020-03" db="EMBL/GenBank/DDBJ databases">
        <title>Genomic Encyclopedia of Type Strains, Phase IV (KMG-IV): sequencing the most valuable type-strain genomes for metagenomic binning, comparative biology and taxonomic classification.</title>
        <authorList>
            <person name="Goeker M."/>
        </authorList>
    </citation>
    <scope>NUCLEOTIDE SEQUENCE [LARGE SCALE GENOMIC DNA]</scope>
    <source>
        <strain evidence="4 5">DSM 24233</strain>
    </source>
</reference>
<keyword evidence="1" id="KW-0808">Transferase</keyword>
<keyword evidence="4" id="KW-0687">Ribonucleoprotein</keyword>
<dbReference type="PANTHER" id="PTHR43877">
    <property type="entry name" value="AMINOALKYLPHOSPHONATE N-ACETYLTRANSFERASE-RELATED-RELATED"/>
    <property type="match status" value="1"/>
</dbReference>
<evidence type="ECO:0000256" key="2">
    <source>
        <dbReference type="ARBA" id="ARBA00023315"/>
    </source>
</evidence>
<dbReference type="InterPro" id="IPR050832">
    <property type="entry name" value="Bact_Acetyltransf"/>
</dbReference>
<dbReference type="GO" id="GO:0016747">
    <property type="term" value="F:acyltransferase activity, transferring groups other than amino-acyl groups"/>
    <property type="evidence" value="ECO:0007669"/>
    <property type="project" value="InterPro"/>
</dbReference>
<evidence type="ECO:0000313" key="4">
    <source>
        <dbReference type="EMBL" id="NJB67092.1"/>
    </source>
</evidence>
<dbReference type="CDD" id="cd04301">
    <property type="entry name" value="NAT_SF"/>
    <property type="match status" value="1"/>
</dbReference>
<proteinExistence type="predicted"/>
<dbReference type="InterPro" id="IPR000182">
    <property type="entry name" value="GNAT_dom"/>
</dbReference>
<organism evidence="4 5">
    <name type="scientific">Desulfobaculum xiamenense</name>
    <dbReference type="NCBI Taxonomy" id="995050"/>
    <lineage>
        <taxon>Bacteria</taxon>
        <taxon>Pseudomonadati</taxon>
        <taxon>Thermodesulfobacteriota</taxon>
        <taxon>Desulfovibrionia</taxon>
        <taxon>Desulfovibrionales</taxon>
        <taxon>Desulfovibrionaceae</taxon>
        <taxon>Desulfobaculum</taxon>
    </lineage>
</organism>
<dbReference type="EMBL" id="JAATJA010000001">
    <property type="protein sequence ID" value="NJB67092.1"/>
    <property type="molecule type" value="Genomic_DNA"/>
</dbReference>
<dbReference type="Gene3D" id="3.40.630.30">
    <property type="match status" value="1"/>
</dbReference>